<dbReference type="Proteomes" id="UP001159428">
    <property type="component" value="Unassembled WGS sequence"/>
</dbReference>
<comment type="caution">
    <text evidence="4">The sequence shown here is derived from an EMBL/GenBank/DDBJ whole genome shotgun (WGS) entry which is preliminary data.</text>
</comment>
<keyword evidence="2" id="KW-1015">Disulfide bond</keyword>
<evidence type="ECO:0000259" key="3">
    <source>
        <dbReference type="Pfam" id="PF23283"/>
    </source>
</evidence>
<reference evidence="4 5" key="1">
    <citation type="submission" date="2022-05" db="EMBL/GenBank/DDBJ databases">
        <authorList>
            <consortium name="Genoscope - CEA"/>
            <person name="William W."/>
        </authorList>
    </citation>
    <scope>NUCLEOTIDE SEQUENCE [LARGE SCALE GENOMIC DNA]</scope>
</reference>
<dbReference type="Pfam" id="PF23283">
    <property type="entry name" value="D8C_UMOD"/>
    <property type="match status" value="1"/>
</dbReference>
<protein>
    <recommendedName>
        <fullName evidence="3">UMOD/GP2/OIT3-like D8C domain-containing protein</fullName>
    </recommendedName>
</protein>
<evidence type="ECO:0000313" key="4">
    <source>
        <dbReference type="EMBL" id="CAH3159075.1"/>
    </source>
</evidence>
<dbReference type="InterPro" id="IPR057774">
    <property type="entry name" value="D8C_UMOD/GP2/OIT3-like"/>
</dbReference>
<evidence type="ECO:0000256" key="2">
    <source>
        <dbReference type="ARBA" id="ARBA00023157"/>
    </source>
</evidence>
<organism evidence="4 5">
    <name type="scientific">Pocillopora meandrina</name>
    <dbReference type="NCBI Taxonomy" id="46732"/>
    <lineage>
        <taxon>Eukaryota</taxon>
        <taxon>Metazoa</taxon>
        <taxon>Cnidaria</taxon>
        <taxon>Anthozoa</taxon>
        <taxon>Hexacorallia</taxon>
        <taxon>Scleractinia</taxon>
        <taxon>Astrocoeniina</taxon>
        <taxon>Pocilloporidae</taxon>
        <taxon>Pocillopora</taxon>
    </lineage>
</organism>
<feature type="domain" description="UMOD/GP2/OIT3-like D8C" evidence="3">
    <location>
        <begin position="72"/>
        <end position="146"/>
    </location>
</feature>
<keyword evidence="1" id="KW-0732">Signal</keyword>
<keyword evidence="5" id="KW-1185">Reference proteome</keyword>
<accession>A0AAU9XVF5</accession>
<dbReference type="AlphaFoldDB" id="A0AAU9XVF5"/>
<sequence length="149" mass="16612">MLPARTPTDPVCECRPRFNGNGRICTADPCFDYKNLREVSREISYNTPFGSELCDYQLSEGWYPSAGAAGKKMLTTRVPAFRCGTKWSSWLNGAHPTVEDGEVQRTVCFSDRSTGCKYSNDIIVKKSGSCLIYKLFHPPGCESRFCGTD</sequence>
<evidence type="ECO:0000256" key="1">
    <source>
        <dbReference type="ARBA" id="ARBA00022729"/>
    </source>
</evidence>
<name>A0AAU9XVF5_9CNID</name>
<evidence type="ECO:0000313" key="5">
    <source>
        <dbReference type="Proteomes" id="UP001159428"/>
    </source>
</evidence>
<proteinExistence type="predicted"/>
<dbReference type="EMBL" id="CALNXJ010000070">
    <property type="protein sequence ID" value="CAH3159075.1"/>
    <property type="molecule type" value="Genomic_DNA"/>
</dbReference>
<gene>
    <name evidence="4" type="ORF">PMEA_00031855</name>
</gene>